<dbReference type="VEuPathDB" id="PiroplasmaDB:BOVATA_000110"/>
<evidence type="ECO:0000313" key="2">
    <source>
        <dbReference type="Proteomes" id="UP000236319"/>
    </source>
</evidence>
<dbReference type="EMBL" id="BDSA01000001">
    <property type="protein sequence ID" value="GBE58518.1"/>
    <property type="molecule type" value="Genomic_DNA"/>
</dbReference>
<dbReference type="AlphaFoldDB" id="A0A2H6K6A5"/>
<dbReference type="Proteomes" id="UP000236319">
    <property type="component" value="Unassembled WGS sequence"/>
</dbReference>
<organism evidence="1 2">
    <name type="scientific">Babesia ovata</name>
    <dbReference type="NCBI Taxonomy" id="189622"/>
    <lineage>
        <taxon>Eukaryota</taxon>
        <taxon>Sar</taxon>
        <taxon>Alveolata</taxon>
        <taxon>Apicomplexa</taxon>
        <taxon>Aconoidasida</taxon>
        <taxon>Piroplasmida</taxon>
        <taxon>Babesiidae</taxon>
        <taxon>Babesia</taxon>
    </lineage>
</organism>
<reference evidence="1 2" key="1">
    <citation type="journal article" date="2017" name="BMC Genomics">
        <title>Whole-genome assembly of Babesia ovata and comparative genomics between closely related pathogens.</title>
        <authorList>
            <person name="Yamagishi J."/>
            <person name="Asada M."/>
            <person name="Hakimi H."/>
            <person name="Tanaka T.Q."/>
            <person name="Sugimoto C."/>
            <person name="Kawazu S."/>
        </authorList>
    </citation>
    <scope>NUCLEOTIDE SEQUENCE [LARGE SCALE GENOMIC DNA]</scope>
    <source>
        <strain evidence="1 2">Miyake</strain>
    </source>
</reference>
<proteinExistence type="predicted"/>
<dbReference type="GeneID" id="39872288"/>
<sequence>MILRPVLGGPNPSVPPLPLVPSVVRNATTSARRCDALHLSAGAVHQHLTSYIASPSTRYNFCQPLPSCFLRSLS</sequence>
<name>A0A2H6K6A5_9APIC</name>
<dbReference type="RefSeq" id="XP_028864761.1">
    <property type="nucleotide sequence ID" value="XM_029008928.1"/>
</dbReference>
<evidence type="ECO:0000313" key="1">
    <source>
        <dbReference type="EMBL" id="GBE58518.1"/>
    </source>
</evidence>
<keyword evidence="2" id="KW-1185">Reference proteome</keyword>
<gene>
    <name evidence="1" type="ORF">BOVATA_000110</name>
</gene>
<accession>A0A2H6K6A5</accession>
<protein>
    <submittedName>
        <fullName evidence="1">Family transcriptional regulator, putative</fullName>
    </submittedName>
</protein>
<comment type="caution">
    <text evidence="1">The sequence shown here is derived from an EMBL/GenBank/DDBJ whole genome shotgun (WGS) entry which is preliminary data.</text>
</comment>